<dbReference type="InterPro" id="IPR011598">
    <property type="entry name" value="bHLH_dom"/>
</dbReference>
<feature type="coiled-coil region" evidence="7">
    <location>
        <begin position="238"/>
        <end position="265"/>
    </location>
</feature>
<dbReference type="PANTHER" id="PTHR11514">
    <property type="entry name" value="MYC"/>
    <property type="match status" value="1"/>
</dbReference>
<dbReference type="GO" id="GO:0003700">
    <property type="term" value="F:DNA-binding transcription factor activity"/>
    <property type="evidence" value="ECO:0007669"/>
    <property type="project" value="InterPro"/>
</dbReference>
<evidence type="ECO:0000256" key="3">
    <source>
        <dbReference type="ARBA" id="ARBA00023015"/>
    </source>
</evidence>
<feature type="compositionally biased region" description="Polar residues" evidence="8">
    <location>
        <begin position="127"/>
        <end position="140"/>
    </location>
</feature>
<dbReference type="EMBL" id="KD165275">
    <property type="protein sequence ID" value="EMS55891.1"/>
    <property type="molecule type" value="Genomic_DNA"/>
</dbReference>
<dbReference type="Gene3D" id="4.10.280.10">
    <property type="entry name" value="Helix-loop-helix DNA-binding domain"/>
    <property type="match status" value="1"/>
</dbReference>
<keyword evidence="5 6" id="KW-0539">Nucleus</keyword>
<dbReference type="InterPro" id="IPR036638">
    <property type="entry name" value="HLH_DNA-bd_sf"/>
</dbReference>
<gene>
    <name evidence="10" type="ORF">TRIUR3_32014</name>
</gene>
<dbReference type="InterPro" id="IPR045084">
    <property type="entry name" value="AIB/MYC-like"/>
</dbReference>
<accession>M7Z8G6</accession>
<keyword evidence="4 6" id="KW-0804">Transcription</keyword>
<dbReference type="Pfam" id="PF14215">
    <property type="entry name" value="bHLH-MYC_N"/>
    <property type="match status" value="1"/>
</dbReference>
<evidence type="ECO:0000256" key="7">
    <source>
        <dbReference type="SAM" id="Coils"/>
    </source>
</evidence>
<dbReference type="GO" id="GO:0046983">
    <property type="term" value="F:protein dimerization activity"/>
    <property type="evidence" value="ECO:0007669"/>
    <property type="project" value="InterPro"/>
</dbReference>
<dbReference type="STRING" id="4572.M7Z8G6"/>
<feature type="compositionally biased region" description="Low complexity" evidence="8">
    <location>
        <begin position="153"/>
        <end position="179"/>
    </location>
</feature>
<evidence type="ECO:0000256" key="4">
    <source>
        <dbReference type="ARBA" id="ARBA00023163"/>
    </source>
</evidence>
<dbReference type="GO" id="GO:0000976">
    <property type="term" value="F:transcription cis-regulatory region binding"/>
    <property type="evidence" value="ECO:0007669"/>
    <property type="project" value="TreeGrafter"/>
</dbReference>
<protein>
    <recommendedName>
        <fullName evidence="6">Transcription factor</fullName>
        <shortName evidence="6">bHLH transcription factor</shortName>
    </recommendedName>
    <alternativeName>
        <fullName evidence="6">Basic helix-loop-helix protein</fullName>
    </alternativeName>
</protein>
<keyword evidence="7" id="KW-0175">Coiled coil</keyword>
<dbReference type="OMA" id="CERRAHP"/>
<evidence type="ECO:0000313" key="10">
    <source>
        <dbReference type="EMBL" id="EMS55891.1"/>
    </source>
</evidence>
<dbReference type="Pfam" id="PF22754">
    <property type="entry name" value="bHLH-TF_ACT-like_plant"/>
    <property type="match status" value="1"/>
</dbReference>
<evidence type="ECO:0000256" key="5">
    <source>
        <dbReference type="ARBA" id="ARBA00023242"/>
    </source>
</evidence>
<evidence type="ECO:0000259" key="9">
    <source>
        <dbReference type="PROSITE" id="PS50888"/>
    </source>
</evidence>
<keyword evidence="3 6" id="KW-0805">Transcription regulation</keyword>
<comment type="subcellular location">
    <subcellularLocation>
        <location evidence="1 6">Nucleus</location>
    </subcellularLocation>
</comment>
<organism evidence="10">
    <name type="scientific">Triticum urartu</name>
    <name type="common">Red wild einkorn</name>
    <name type="synonym">Crithodium urartu</name>
    <dbReference type="NCBI Taxonomy" id="4572"/>
    <lineage>
        <taxon>Eukaryota</taxon>
        <taxon>Viridiplantae</taxon>
        <taxon>Streptophyta</taxon>
        <taxon>Embryophyta</taxon>
        <taxon>Tracheophyta</taxon>
        <taxon>Spermatophyta</taxon>
        <taxon>Magnoliopsida</taxon>
        <taxon>Liliopsida</taxon>
        <taxon>Poales</taxon>
        <taxon>Poaceae</taxon>
        <taxon>BOP clade</taxon>
        <taxon>Pooideae</taxon>
        <taxon>Triticodae</taxon>
        <taxon>Triticeae</taxon>
        <taxon>Triticinae</taxon>
        <taxon>Triticum</taxon>
    </lineage>
</organism>
<evidence type="ECO:0000256" key="6">
    <source>
        <dbReference type="RuleBase" id="RU369104"/>
    </source>
</evidence>
<feature type="region of interest" description="Disordered" evidence="8">
    <location>
        <begin position="99"/>
        <end position="179"/>
    </location>
</feature>
<dbReference type="Pfam" id="PF00010">
    <property type="entry name" value="HLH"/>
    <property type="match status" value="1"/>
</dbReference>
<evidence type="ECO:0000256" key="8">
    <source>
        <dbReference type="SAM" id="MobiDB-lite"/>
    </source>
</evidence>
<name>M7Z8G6_TRIUA</name>
<dbReference type="AlphaFoldDB" id="M7Z8G6"/>
<dbReference type="PANTHER" id="PTHR11514:SF43">
    <property type="entry name" value="TRANSCRIPTION FACTOR MYC2"/>
    <property type="match status" value="1"/>
</dbReference>
<dbReference type="InterPro" id="IPR054502">
    <property type="entry name" value="bHLH-TF_ACT-like_plant"/>
</dbReference>
<dbReference type="InterPro" id="IPR025610">
    <property type="entry name" value="MYC/MYB_N"/>
</dbReference>
<reference evidence="10" key="1">
    <citation type="journal article" date="2013" name="Nature">
        <title>Draft genome of the wheat A-genome progenitor Triticum urartu.</title>
        <authorList>
            <person name="Ling H.Q."/>
            <person name="Zhao S."/>
            <person name="Liu D."/>
            <person name="Wang J."/>
            <person name="Sun H."/>
            <person name="Zhang C."/>
            <person name="Fan H."/>
            <person name="Li D."/>
            <person name="Dong L."/>
            <person name="Tao Y."/>
            <person name="Gao C."/>
            <person name="Wu H."/>
            <person name="Li Y."/>
            <person name="Cui Y."/>
            <person name="Guo X."/>
            <person name="Zheng S."/>
            <person name="Wang B."/>
            <person name="Yu K."/>
            <person name="Liang Q."/>
            <person name="Yang W."/>
            <person name="Lou X."/>
            <person name="Chen J."/>
            <person name="Feng M."/>
            <person name="Jian J."/>
            <person name="Zhang X."/>
            <person name="Luo G."/>
            <person name="Jiang Y."/>
            <person name="Liu J."/>
            <person name="Wang Z."/>
            <person name="Sha Y."/>
            <person name="Zhang B."/>
            <person name="Wu H."/>
            <person name="Tang D."/>
            <person name="Shen Q."/>
            <person name="Xue P."/>
            <person name="Zou S."/>
            <person name="Wang X."/>
            <person name="Liu X."/>
            <person name="Wang F."/>
            <person name="Yang Y."/>
            <person name="An X."/>
            <person name="Dong Z."/>
            <person name="Zhang K."/>
            <person name="Zhang X."/>
            <person name="Luo M.C."/>
            <person name="Dvorak J."/>
            <person name="Tong Y."/>
            <person name="Wang J."/>
            <person name="Yang H."/>
            <person name="Li Z."/>
            <person name="Wang D."/>
            <person name="Zhang A."/>
            <person name="Wang J."/>
        </authorList>
    </citation>
    <scope>NUCLEOTIDE SEQUENCE</scope>
</reference>
<evidence type="ECO:0000256" key="2">
    <source>
        <dbReference type="ARBA" id="ARBA00005510"/>
    </source>
</evidence>
<dbReference type="GO" id="GO:0005634">
    <property type="term" value="C:nucleus"/>
    <property type="evidence" value="ECO:0007669"/>
    <property type="project" value="UniProtKB-SubCell"/>
</dbReference>
<proteinExistence type="inferred from homology"/>
<comment type="similarity">
    <text evidence="2">Belongs to the bHLH protein family.</text>
</comment>
<feature type="domain" description="BHLH" evidence="9">
    <location>
        <begin position="192"/>
        <end position="241"/>
    </location>
</feature>
<sequence>MAMVVDGAGPAGLASAPCERARQAYTFGLRTMVCIPLGTGVLELGATEVIFQTNDSLGRIRSLFNLNGGGGGSGSWPPIAPPPQEAETDPSVLWLADAPAGDMKESPPSVEISVSKPPQPQPPQIHQFENGSTSTLTENPGLSVHAQQPPPQQAAAAAQRQNQHQLQHQHQLQLQHQHNQGPFRRELNFSDFASNASVTAERQRREKLNQRFYTLRAVVPNVSKMDKASLLGDAISYINELRGKMTALESDKETLHSQIEALKKERDARPAAPSSGMHDNGARCHAVEIEAKILGLEAMIRVQCHKRNHPAAKLMTALRELDLDVYHASVSVVKDIMIQQVAVKMATRVYSQDQLNAALYGRLAEPGTAMQIR</sequence>
<dbReference type="PROSITE" id="PS50888">
    <property type="entry name" value="BHLH"/>
    <property type="match status" value="1"/>
</dbReference>
<dbReference type="SUPFAM" id="SSF47459">
    <property type="entry name" value="HLH, helix-loop-helix DNA-binding domain"/>
    <property type="match status" value="1"/>
</dbReference>
<dbReference type="eggNOG" id="ENOG502QUFW">
    <property type="taxonomic scope" value="Eukaryota"/>
</dbReference>
<dbReference type="SMART" id="SM00353">
    <property type="entry name" value="HLH"/>
    <property type="match status" value="1"/>
</dbReference>
<evidence type="ECO:0000256" key="1">
    <source>
        <dbReference type="ARBA" id="ARBA00004123"/>
    </source>
</evidence>